<dbReference type="OrthoDB" id="5740990at2"/>
<dbReference type="EMBL" id="WTYU01000002">
    <property type="protein sequence ID" value="MXP15218.1"/>
    <property type="molecule type" value="Genomic_DNA"/>
</dbReference>
<dbReference type="AlphaFoldDB" id="A0A6L7GJX0"/>
<reference evidence="1 2" key="1">
    <citation type="submission" date="2019-12" db="EMBL/GenBank/DDBJ databases">
        <title>Genomic-based taxomic classification of the family Erythrobacteraceae.</title>
        <authorList>
            <person name="Xu L."/>
        </authorList>
    </citation>
    <scope>NUCLEOTIDE SEQUENCE [LARGE SCALE GENOMIC DNA]</scope>
    <source>
        <strain evidence="1 2">KCTC 52259</strain>
    </source>
</reference>
<dbReference type="Proteomes" id="UP000473531">
    <property type="component" value="Unassembled WGS sequence"/>
</dbReference>
<evidence type="ECO:0000313" key="2">
    <source>
        <dbReference type="Proteomes" id="UP000473531"/>
    </source>
</evidence>
<keyword evidence="2" id="KW-1185">Reference proteome</keyword>
<name>A0A6L7GJX0_9SPHN</name>
<gene>
    <name evidence="1" type="ORF">GRI44_10705</name>
</gene>
<sequence length="90" mass="9646">MKVHVEIDCTPEEARSFMGLPDVGKANDIYIDTITKAMKGVSNPEQLQDYAKHLAPMGQMGMKLFQNFVEGSLNAASGGTAGKAGTKKND</sequence>
<proteinExistence type="predicted"/>
<dbReference type="Pfam" id="PF20099">
    <property type="entry name" value="DUF6489"/>
    <property type="match status" value="1"/>
</dbReference>
<dbReference type="RefSeq" id="WP_160602347.1">
    <property type="nucleotide sequence ID" value="NZ_WTYU01000002.1"/>
</dbReference>
<comment type="caution">
    <text evidence="1">The sequence shown here is derived from an EMBL/GenBank/DDBJ whole genome shotgun (WGS) entry which is preliminary data.</text>
</comment>
<evidence type="ECO:0000313" key="1">
    <source>
        <dbReference type="EMBL" id="MXP15218.1"/>
    </source>
</evidence>
<dbReference type="InterPro" id="IPR045502">
    <property type="entry name" value="DUF6489"/>
</dbReference>
<accession>A0A6L7GJX0</accession>
<organism evidence="1 2">
    <name type="scientific">Allopontixanthobacter confluentis</name>
    <dbReference type="NCBI Taxonomy" id="1849021"/>
    <lineage>
        <taxon>Bacteria</taxon>
        <taxon>Pseudomonadati</taxon>
        <taxon>Pseudomonadota</taxon>
        <taxon>Alphaproteobacteria</taxon>
        <taxon>Sphingomonadales</taxon>
        <taxon>Erythrobacteraceae</taxon>
        <taxon>Allopontixanthobacter</taxon>
    </lineage>
</organism>
<protein>
    <submittedName>
        <fullName evidence="1">Uncharacterized protein</fullName>
    </submittedName>
</protein>